<feature type="non-terminal residue" evidence="1">
    <location>
        <position position="1"/>
    </location>
</feature>
<evidence type="ECO:0000313" key="2">
    <source>
        <dbReference type="Proteomes" id="UP000596742"/>
    </source>
</evidence>
<accession>A0A8B6G2N2</accession>
<dbReference type="Gene3D" id="2.120.10.30">
    <property type="entry name" value="TolB, C-terminal domain"/>
    <property type="match status" value="1"/>
</dbReference>
<organism evidence="1 2">
    <name type="scientific">Mytilus galloprovincialis</name>
    <name type="common">Mediterranean mussel</name>
    <dbReference type="NCBI Taxonomy" id="29158"/>
    <lineage>
        <taxon>Eukaryota</taxon>
        <taxon>Metazoa</taxon>
        <taxon>Spiralia</taxon>
        <taxon>Lophotrochozoa</taxon>
        <taxon>Mollusca</taxon>
        <taxon>Bivalvia</taxon>
        <taxon>Autobranchia</taxon>
        <taxon>Pteriomorphia</taxon>
        <taxon>Mytilida</taxon>
        <taxon>Mytiloidea</taxon>
        <taxon>Mytilidae</taxon>
        <taxon>Mytilinae</taxon>
        <taxon>Mytilus</taxon>
    </lineage>
</organism>
<gene>
    <name evidence="1" type="ORF">MGAL_10B001383</name>
</gene>
<reference evidence="1" key="1">
    <citation type="submission" date="2018-11" db="EMBL/GenBank/DDBJ databases">
        <authorList>
            <person name="Alioto T."/>
            <person name="Alioto T."/>
        </authorList>
    </citation>
    <scope>NUCLEOTIDE SEQUENCE</scope>
</reference>
<dbReference type="InterPro" id="IPR011042">
    <property type="entry name" value="6-blade_b-propeller_TolB-like"/>
</dbReference>
<dbReference type="AlphaFoldDB" id="A0A8B6G2N2"/>
<comment type="caution">
    <text evidence="1">The sequence shown here is derived from an EMBL/GenBank/DDBJ whole genome shotgun (WGS) entry which is preliminary data.</text>
</comment>
<dbReference type="Proteomes" id="UP000596742">
    <property type="component" value="Unassembled WGS sequence"/>
</dbReference>
<feature type="non-terminal residue" evidence="1">
    <location>
        <position position="139"/>
    </location>
</feature>
<evidence type="ECO:0000313" key="1">
    <source>
        <dbReference type="EMBL" id="VDI57799.1"/>
    </source>
</evidence>
<proteinExistence type="predicted"/>
<dbReference type="EMBL" id="UYJE01007771">
    <property type="protein sequence ID" value="VDI57799.1"/>
    <property type="molecule type" value="Genomic_DNA"/>
</dbReference>
<name>A0A8B6G2N2_MYTGA</name>
<protein>
    <submittedName>
        <fullName evidence="1">Uncharacterized protein</fullName>
    </submittedName>
</protein>
<dbReference type="SUPFAM" id="SSF63825">
    <property type="entry name" value="YWTD domain"/>
    <property type="match status" value="1"/>
</dbReference>
<keyword evidence="2" id="KW-1185">Reference proteome</keyword>
<sequence length="139" mass="15858">IKVVDSSETEQRGIKLSFTPYDMCYDVQSQRIYCIDYKNRKLNCIDRDGNIIFSFADTNVTNLHRITIDNDGNVLVLCIKRGDSLDCVIKVNSGGKLSEVVITNIEMPDIFSCMSFHRLTNTVVIGVDTYVYIYKEDPK</sequence>